<dbReference type="EMBL" id="CM045870">
    <property type="protein sequence ID" value="KAI7953624.1"/>
    <property type="molecule type" value="Genomic_DNA"/>
</dbReference>
<evidence type="ECO:0000313" key="2">
    <source>
        <dbReference type="Proteomes" id="UP001060170"/>
    </source>
</evidence>
<reference evidence="1 2" key="3">
    <citation type="journal article" date="2022" name="Microbiol. Spectr.">
        <title>Folding features and dynamics of 3D genome architecture in plant fungal pathogens.</title>
        <authorList>
            <person name="Xia C."/>
        </authorList>
    </citation>
    <scope>NUCLEOTIDE SEQUENCE [LARGE SCALE GENOMIC DNA]</scope>
    <source>
        <strain evidence="1 2">93-210</strain>
    </source>
</reference>
<keyword evidence="2" id="KW-1185">Reference proteome</keyword>
<name>A0ACC0EGN7_9BASI</name>
<comment type="caution">
    <text evidence="1">The sequence shown here is derived from an EMBL/GenBank/DDBJ whole genome shotgun (WGS) entry which is preliminary data.</text>
</comment>
<sequence>MPWIIFQELIGYSIKFKDIWASSVLQEVAKKICLIVNESNVIDPGFLKRMDTLLAEARVPSPFEGSEHTSLLAACKEGA</sequence>
<gene>
    <name evidence="1" type="ORF">MJO28_006171</name>
</gene>
<dbReference type="Proteomes" id="UP001060170">
    <property type="component" value="Chromosome 6"/>
</dbReference>
<reference evidence="2" key="2">
    <citation type="journal article" date="2018" name="Mol. Plant Microbe Interact.">
        <title>Genome sequence resources for the wheat stripe rust pathogen (Puccinia striiformis f. sp. tritici) and the barley stripe rust pathogen (Puccinia striiformis f. sp. hordei).</title>
        <authorList>
            <person name="Xia C."/>
            <person name="Wang M."/>
            <person name="Yin C."/>
            <person name="Cornejo O.E."/>
            <person name="Hulbert S.H."/>
            <person name="Chen X."/>
        </authorList>
    </citation>
    <scope>NUCLEOTIDE SEQUENCE [LARGE SCALE GENOMIC DNA]</scope>
    <source>
        <strain evidence="2">93-210</strain>
    </source>
</reference>
<protein>
    <submittedName>
        <fullName evidence="1">Uncharacterized protein</fullName>
    </submittedName>
</protein>
<evidence type="ECO:0000313" key="1">
    <source>
        <dbReference type="EMBL" id="KAI7953624.1"/>
    </source>
</evidence>
<proteinExistence type="predicted"/>
<reference evidence="2" key="1">
    <citation type="journal article" date="2018" name="BMC Genomics">
        <title>Genomic insights into host adaptation between the wheat stripe rust pathogen (Puccinia striiformis f. sp. tritici) and the barley stripe rust pathogen (Puccinia striiformis f. sp. hordei).</title>
        <authorList>
            <person name="Xia C."/>
            <person name="Wang M."/>
            <person name="Yin C."/>
            <person name="Cornejo O.E."/>
            <person name="Hulbert S.H."/>
            <person name="Chen X."/>
        </authorList>
    </citation>
    <scope>NUCLEOTIDE SEQUENCE [LARGE SCALE GENOMIC DNA]</scope>
    <source>
        <strain evidence="2">93-210</strain>
    </source>
</reference>
<accession>A0ACC0EGN7</accession>
<organism evidence="1 2">
    <name type="scientific">Puccinia striiformis f. sp. tritici</name>
    <dbReference type="NCBI Taxonomy" id="168172"/>
    <lineage>
        <taxon>Eukaryota</taxon>
        <taxon>Fungi</taxon>
        <taxon>Dikarya</taxon>
        <taxon>Basidiomycota</taxon>
        <taxon>Pucciniomycotina</taxon>
        <taxon>Pucciniomycetes</taxon>
        <taxon>Pucciniales</taxon>
        <taxon>Pucciniaceae</taxon>
        <taxon>Puccinia</taxon>
    </lineage>
</organism>